<feature type="transmembrane region" description="Helical" evidence="8">
    <location>
        <begin position="476"/>
        <end position="492"/>
    </location>
</feature>
<keyword evidence="6 8" id="KW-1133">Transmembrane helix</keyword>
<organism evidence="10 11">
    <name type="scientific">Tetrapisispora phaffii (strain ATCC 24235 / CBS 4417 / NBRC 1672 / NRRL Y-8282 / UCD 70-5)</name>
    <name type="common">Yeast</name>
    <name type="synonym">Fabospora phaffii</name>
    <dbReference type="NCBI Taxonomy" id="1071381"/>
    <lineage>
        <taxon>Eukaryota</taxon>
        <taxon>Fungi</taxon>
        <taxon>Dikarya</taxon>
        <taxon>Ascomycota</taxon>
        <taxon>Saccharomycotina</taxon>
        <taxon>Saccharomycetes</taxon>
        <taxon>Saccharomycetales</taxon>
        <taxon>Saccharomycetaceae</taxon>
        <taxon>Tetrapisispora</taxon>
    </lineage>
</organism>
<dbReference type="PROSITE" id="PS50893">
    <property type="entry name" value="ABC_TRANSPORTER_2"/>
    <property type="match status" value="2"/>
</dbReference>
<keyword evidence="2" id="KW-0813">Transport</keyword>
<feature type="transmembrane region" description="Helical" evidence="8">
    <location>
        <begin position="1284"/>
        <end position="1303"/>
    </location>
</feature>
<gene>
    <name evidence="10" type="primary">TPHA0A00840</name>
    <name evidence="10" type="ordered locus">TPHA_0A00840</name>
</gene>
<dbReference type="Gene3D" id="3.40.50.300">
    <property type="entry name" value="P-loop containing nucleotide triphosphate hydrolases"/>
    <property type="match status" value="2"/>
</dbReference>
<dbReference type="InterPro" id="IPR003593">
    <property type="entry name" value="AAA+_ATPase"/>
</dbReference>
<feature type="transmembrane region" description="Helical" evidence="8">
    <location>
        <begin position="1130"/>
        <end position="1152"/>
    </location>
</feature>
<protein>
    <recommendedName>
        <fullName evidence="9">ABC transporter domain-containing protein</fullName>
    </recommendedName>
</protein>
<feature type="transmembrane region" description="Helical" evidence="8">
    <location>
        <begin position="499"/>
        <end position="524"/>
    </location>
</feature>
<keyword evidence="3 8" id="KW-0812">Transmembrane</keyword>
<dbReference type="PROSITE" id="PS00211">
    <property type="entry name" value="ABC_TRANSPORTER_1"/>
    <property type="match status" value="2"/>
</dbReference>
<dbReference type="RefSeq" id="XP_003683603.1">
    <property type="nucleotide sequence ID" value="XM_003683555.1"/>
</dbReference>
<dbReference type="InterPro" id="IPR003439">
    <property type="entry name" value="ABC_transporter-like_ATP-bd"/>
</dbReference>
<dbReference type="GeneID" id="11532797"/>
<dbReference type="HOGENOM" id="CLU_000604_57_4_1"/>
<dbReference type="SMART" id="SM00382">
    <property type="entry name" value="AAA"/>
    <property type="match status" value="2"/>
</dbReference>
<keyword evidence="7 8" id="KW-0472">Membrane</keyword>
<proteinExistence type="predicted"/>
<feature type="transmembrane region" description="Helical" evidence="8">
    <location>
        <begin position="1164"/>
        <end position="1184"/>
    </location>
</feature>
<dbReference type="PANTHER" id="PTHR48041:SF119">
    <property type="entry name" value="ROA1P"/>
    <property type="match status" value="1"/>
</dbReference>
<dbReference type="GO" id="GO:0005524">
    <property type="term" value="F:ATP binding"/>
    <property type="evidence" value="ECO:0007669"/>
    <property type="project" value="UniProtKB-KW"/>
</dbReference>
<feature type="domain" description="ABC transporter" evidence="9">
    <location>
        <begin position="29"/>
        <end position="297"/>
    </location>
</feature>
<dbReference type="SUPFAM" id="SSF52540">
    <property type="entry name" value="P-loop containing nucleoside triphosphate hydrolases"/>
    <property type="match status" value="2"/>
</dbReference>
<keyword evidence="5" id="KW-0067">ATP-binding</keyword>
<feature type="transmembrane region" description="Helical" evidence="8">
    <location>
        <begin position="1196"/>
        <end position="1217"/>
    </location>
</feature>
<feature type="transmembrane region" description="Helical" evidence="8">
    <location>
        <begin position="563"/>
        <end position="580"/>
    </location>
</feature>
<evidence type="ECO:0000256" key="3">
    <source>
        <dbReference type="ARBA" id="ARBA00022692"/>
    </source>
</evidence>
<dbReference type="InterPro" id="IPR027417">
    <property type="entry name" value="P-loop_NTPase"/>
</dbReference>
<dbReference type="Proteomes" id="UP000005666">
    <property type="component" value="Chromosome 1"/>
</dbReference>
<keyword evidence="4" id="KW-0547">Nucleotide-binding</keyword>
<dbReference type="OMA" id="ACGYFVQ"/>
<reference evidence="10 11" key="1">
    <citation type="journal article" date="2011" name="Proc. Natl. Acad. Sci. U.S.A.">
        <title>Evolutionary erosion of yeast sex chromosomes by mating-type switching accidents.</title>
        <authorList>
            <person name="Gordon J.L."/>
            <person name="Armisen D."/>
            <person name="Proux-Wera E."/>
            <person name="Oheigeartaigh S.S."/>
            <person name="Byrne K.P."/>
            <person name="Wolfe K.H."/>
        </authorList>
    </citation>
    <scope>NUCLEOTIDE SEQUENCE [LARGE SCALE GENOMIC DNA]</scope>
    <source>
        <strain evidence="11">ATCC 24235 / CBS 4417 / NBRC 1672 / NRRL Y-8282 / UCD 70-5</strain>
    </source>
</reference>
<dbReference type="InterPro" id="IPR017871">
    <property type="entry name" value="ABC_transporter-like_CS"/>
</dbReference>
<evidence type="ECO:0000313" key="10">
    <source>
        <dbReference type="EMBL" id="CCE61169.1"/>
    </source>
</evidence>
<evidence type="ECO:0000256" key="5">
    <source>
        <dbReference type="ARBA" id="ARBA00022840"/>
    </source>
</evidence>
<keyword evidence="11" id="KW-1185">Reference proteome</keyword>
<evidence type="ECO:0000259" key="9">
    <source>
        <dbReference type="PROSITE" id="PS50893"/>
    </source>
</evidence>
<dbReference type="PANTHER" id="PTHR48041">
    <property type="entry name" value="ABC TRANSPORTER G FAMILY MEMBER 28"/>
    <property type="match status" value="1"/>
</dbReference>
<accession>G8BMP1</accession>
<dbReference type="InterPro" id="IPR043926">
    <property type="entry name" value="ABCG_dom"/>
</dbReference>
<evidence type="ECO:0000256" key="2">
    <source>
        <dbReference type="ARBA" id="ARBA00022448"/>
    </source>
</evidence>
<dbReference type="Pfam" id="PF00005">
    <property type="entry name" value="ABC_tran"/>
    <property type="match status" value="2"/>
</dbReference>
<feature type="transmembrane region" description="Helical" evidence="8">
    <location>
        <begin position="530"/>
        <end position="551"/>
    </location>
</feature>
<feature type="transmembrane region" description="Helical" evidence="8">
    <location>
        <begin position="1056"/>
        <end position="1077"/>
    </location>
</feature>
<feature type="domain" description="ABC transporter" evidence="9">
    <location>
        <begin position="710"/>
        <end position="960"/>
    </location>
</feature>
<dbReference type="KEGG" id="tpf:TPHA_0A00840"/>
<dbReference type="Pfam" id="PF19055">
    <property type="entry name" value="ABC2_membrane_7"/>
    <property type="match status" value="2"/>
</dbReference>
<dbReference type="Pfam" id="PF01061">
    <property type="entry name" value="ABC2_membrane"/>
    <property type="match status" value="2"/>
</dbReference>
<dbReference type="GO" id="GO:0016887">
    <property type="term" value="F:ATP hydrolysis activity"/>
    <property type="evidence" value="ECO:0007669"/>
    <property type="project" value="InterPro"/>
</dbReference>
<comment type="subcellular location">
    <subcellularLocation>
        <location evidence="1">Membrane</location>
        <topology evidence="1">Multi-pass membrane protein</topology>
    </subcellularLocation>
</comment>
<evidence type="ECO:0000256" key="8">
    <source>
        <dbReference type="SAM" id="Phobius"/>
    </source>
</evidence>
<feature type="transmembrane region" description="Helical" evidence="8">
    <location>
        <begin position="610"/>
        <end position="632"/>
    </location>
</feature>
<evidence type="ECO:0000256" key="6">
    <source>
        <dbReference type="ARBA" id="ARBA00022989"/>
    </source>
</evidence>
<evidence type="ECO:0000256" key="4">
    <source>
        <dbReference type="ARBA" id="ARBA00022741"/>
    </source>
</evidence>
<dbReference type="eggNOG" id="KOG0065">
    <property type="taxonomic scope" value="Eukaryota"/>
</dbReference>
<evidence type="ECO:0000256" key="7">
    <source>
        <dbReference type="ARBA" id="ARBA00023136"/>
    </source>
</evidence>
<dbReference type="GO" id="GO:0000329">
    <property type="term" value="C:fungal-type vacuole membrane"/>
    <property type="evidence" value="ECO:0007669"/>
    <property type="project" value="EnsemblFungi"/>
</dbReference>
<dbReference type="OrthoDB" id="66620at2759"/>
<dbReference type="InterPro" id="IPR050352">
    <property type="entry name" value="ABCG_transporters"/>
</dbReference>
<dbReference type="InterPro" id="IPR013525">
    <property type="entry name" value="ABC2_TM"/>
</dbReference>
<feature type="transmembrane region" description="Helical" evidence="8">
    <location>
        <begin position="382"/>
        <end position="404"/>
    </location>
</feature>
<dbReference type="EMBL" id="HE612856">
    <property type="protein sequence ID" value="CCE61169.1"/>
    <property type="molecule type" value="Genomic_DNA"/>
</dbReference>
<sequence length="1312" mass="146718">MSPERNPTTTLDDTEENHIKFKPTNKVSLHVRDLTITASKSKKTLIRDFSIDLPSGSVMAVIGGSGSGKTTLLNVLASKISGGLSYTGDISYIADNNSSTTSSNPYEKVSVTSDTFSLSSTSQESIASSHASMAYLPQQDVLAPKLTCRETLMYSAELKLQQSKEENAKLVDELIYELGLIDCADTLVGDSSHRGLSGGEKRRLSIGTQMISNPSLMYLDEPTTGLDAYSAFLVIKTIKRLAQFGGRTFIMSIHQPRSDILFLFDKLCILSRGSIVFCDDTTYAIPYFEKLGYTVPQLVNPADYLIDISSVDSRKDDSKILTEDRLDFLVKSWKEHELSTNKFIKFDKSNEVNVKTMSASVPYLKQVSILVRRNNKLYRNDYVTMIATFMEPSIMGTITGWIFYKTDINTTSGLRSRTSCLYSSIILQSYLYLLFDTYRLCEQDIALYDRERAEGTVTPVSFVTARKISLFFSDDLMMVLIFVVITYFMFGLEADAKKFFFHFVVIFLIQLSSSGLALLSVAVSRDFSKASLVGNLSYTLLSLASGFFVNAKKTPVYVRWTKYISFSWFGFGALMSNTFTNEGCHTDNLDECIGNELLDSYGFPRHWKTVPAVVLLCWVIGYMSAALFMFYVKKVDITLQNEIKSKKKNILKDDKSTSANTLGLTDVKSVQHENSLMSFTSKNDDLEAKGLKKSNITVTLRNIKLSVTYLQFFSNIKTGLYHHHTKEILNSINATFKPGMINAIMGPSGSGKSSLLNLISAKQKSSMFATFSKEGSIALNDNEISEEMFKSLCAYVSQDDDHLLSKLTVRESFKFAADLRLHYMCSDERDEKIDTLIRALGLTNCQNTIIGDEFVKGISGGEKRRVSMGIQLLKDPPILLLDEPTSGLDSFTSLTVLEILEQLSADFGKTVIITIHQPRAELFKKFGNVLLLAKSGRTAFNGSPKEMINYFKNLGYVCPAFTNIADYFLDIISLNKQNEKNTEISTKRVTSIIDSWNNHFKELNIDTPQKENKVMVDEQFLNEYGDVIRAPCNIAVAYFVNVKRQFTTTRRNFDSLMARIAQVPGLGVIFALFWAPLRNTYAGVNNRLGLAQESTALYFVGMLANLACYPKERNYFYEEYHDGVYGIAPFFLAYMTLELPLSALSSLIYSVFTVMVCGLPRTPGNFFVTAYCSLAIVSCGEALGIITNTFFERPGFVVNCISVVLSIGTQMSGLLSLDLSRVLKGFNYLNPLNYTSLVIINYAFPSDLTFTCNDGGRLEDGTCEFANGTSVLESYNLVVNTSHYLGIIVCVAFIYRTIAYLILKAKLEWIKW</sequence>
<feature type="transmembrane region" description="Helical" evidence="8">
    <location>
        <begin position="1089"/>
        <end position="1109"/>
    </location>
</feature>
<evidence type="ECO:0000313" key="11">
    <source>
        <dbReference type="Proteomes" id="UP000005666"/>
    </source>
</evidence>
<name>G8BMP1_TETPH</name>
<evidence type="ECO:0000256" key="1">
    <source>
        <dbReference type="ARBA" id="ARBA00004141"/>
    </source>
</evidence>
<dbReference type="GO" id="GO:0140359">
    <property type="term" value="F:ABC-type transporter activity"/>
    <property type="evidence" value="ECO:0007669"/>
    <property type="project" value="InterPro"/>
</dbReference>